<feature type="transmembrane region" description="Helical" evidence="2">
    <location>
        <begin position="26"/>
        <end position="46"/>
    </location>
</feature>
<keyword evidence="2" id="KW-0472">Membrane</keyword>
<evidence type="ECO:0000259" key="3">
    <source>
        <dbReference type="Pfam" id="PF02719"/>
    </source>
</evidence>
<proteinExistence type="inferred from homology"/>
<keyword evidence="2" id="KW-0812">Transmembrane</keyword>
<reference evidence="4 5" key="1">
    <citation type="submission" date="2019-12" db="EMBL/GenBank/DDBJ databases">
        <title>Functional and genomic insights into the Sphingobium yanoikuyae YC-JY1, a bacterium efficiently degrading bisphenol A.</title>
        <authorList>
            <person name="Jia Y."/>
            <person name="Li X."/>
            <person name="Wang J."/>
            <person name="Eltoukhy A."/>
            <person name="Lamraoui I."/>
            <person name="Yan Y."/>
        </authorList>
    </citation>
    <scope>NUCLEOTIDE SEQUENCE [LARGE SCALE GENOMIC DNA]</scope>
    <source>
        <strain evidence="4 5">YC-JY1</strain>
        <plasmid evidence="4 5">unnamed3</plasmid>
    </source>
</reference>
<dbReference type="CDD" id="cd05237">
    <property type="entry name" value="UDP_invert_4-6DH_SDR_e"/>
    <property type="match status" value="1"/>
</dbReference>
<organism evidence="4 5">
    <name type="scientific">Sphingobium yanoikuyae</name>
    <name type="common">Sphingomonas yanoikuyae</name>
    <dbReference type="NCBI Taxonomy" id="13690"/>
    <lineage>
        <taxon>Bacteria</taxon>
        <taxon>Pseudomonadati</taxon>
        <taxon>Pseudomonadota</taxon>
        <taxon>Alphaproteobacteria</taxon>
        <taxon>Sphingomonadales</taxon>
        <taxon>Sphingomonadaceae</taxon>
        <taxon>Sphingobium</taxon>
    </lineage>
</organism>
<feature type="transmembrane region" description="Helical" evidence="2">
    <location>
        <begin position="94"/>
        <end position="114"/>
    </location>
</feature>
<dbReference type="AlphaFoldDB" id="A0A6P1GS80"/>
<dbReference type="Gene3D" id="3.40.50.720">
    <property type="entry name" value="NAD(P)-binding Rossmann-like Domain"/>
    <property type="match status" value="2"/>
</dbReference>
<evidence type="ECO:0000256" key="1">
    <source>
        <dbReference type="ARBA" id="ARBA00007430"/>
    </source>
</evidence>
<accession>A0A6P1GS80</accession>
<keyword evidence="2" id="KW-1133">Transmembrane helix</keyword>
<dbReference type="SUPFAM" id="SSF51735">
    <property type="entry name" value="NAD(P)-binding Rossmann-fold domains"/>
    <property type="match status" value="2"/>
</dbReference>
<sequence length="640" mass="71450">MTRKMRKFLLNTLEALTSLPRSARRWLVIGTDCILCLIAAWTALALRLGEWPDDLRTIMILTVVTLFFWAVIAWPTGVYRNLVRFAGARASGRLFYACALLIVPLTIIFGFIQIDGIPRTISVLQPIIFFLLMLFLRFSMRFVVGDLLHLARANAEERRRLLIYGAGRGGQQLANSLRQEPHLVLVGYVDDDKRLSNQQVDGVTVWHSSILDRILEERNVDEVLLAIPSALRVRRREIVTALQKRKIRVRMLPGIGQLIDGHVTVSDLRDVQIEDLLGRDPVAPNELLMGRSLLSKTVLVTGAGGSIGSELCRQIIRSRPKRLILVEQSEYFLYAIESELRQMALAQGCDVELIPELADVADRDSVFRIFRRWQPETVYHAAAYKHVPLVESNPIAGMRNNIFSTLHCALAAEATGVGRFILVSTDKAVRPTNVMGASKRVCELIIQARAQRQQNTLFTMVRFGNVLGSSGSVVPLFKAQIAAGGPVTITHKNVTRYFMTIPEAVQLVIQAGGMAKGGEVFVLDMGQPVRIRDLAETMVKLSGLSLRDGATPHGDIEIVEVGLRPGEKLYEELLIGDDPTPTMHPRIMQAREAIHPWESLSKILDSLKYYLGQGDTSYALSILHDIVPEYNRTVNQTISL</sequence>
<dbReference type="Pfam" id="PF02719">
    <property type="entry name" value="Polysacc_synt_2"/>
    <property type="match status" value="1"/>
</dbReference>
<evidence type="ECO:0000313" key="4">
    <source>
        <dbReference type="EMBL" id="QHD70742.1"/>
    </source>
</evidence>
<dbReference type="EMBL" id="CP047220">
    <property type="protein sequence ID" value="QHD70742.1"/>
    <property type="molecule type" value="Genomic_DNA"/>
</dbReference>
<feature type="domain" description="Polysaccharide biosynthesis protein CapD-like" evidence="3">
    <location>
        <begin position="298"/>
        <end position="591"/>
    </location>
</feature>
<name>A0A6P1GS80_SPHYA</name>
<comment type="similarity">
    <text evidence="1">Belongs to the polysaccharide synthase family.</text>
</comment>
<dbReference type="InterPro" id="IPR051203">
    <property type="entry name" value="Polysaccharide_Synthase-Rel"/>
</dbReference>
<keyword evidence="4" id="KW-0614">Plasmid</keyword>
<dbReference type="InterPro" id="IPR036291">
    <property type="entry name" value="NAD(P)-bd_dom_sf"/>
</dbReference>
<protein>
    <submittedName>
        <fullName evidence="4">Polysaccharide biosynthesis protein</fullName>
    </submittedName>
</protein>
<feature type="transmembrane region" description="Helical" evidence="2">
    <location>
        <begin position="58"/>
        <end position="82"/>
    </location>
</feature>
<dbReference type="PANTHER" id="PTHR43318">
    <property type="entry name" value="UDP-N-ACETYLGLUCOSAMINE 4,6-DEHYDRATASE"/>
    <property type="match status" value="1"/>
</dbReference>
<dbReference type="PANTHER" id="PTHR43318:SF1">
    <property type="entry name" value="POLYSACCHARIDE BIOSYNTHESIS PROTEIN EPSC-RELATED"/>
    <property type="match status" value="1"/>
</dbReference>
<evidence type="ECO:0000313" key="5">
    <source>
        <dbReference type="Proteomes" id="UP000464086"/>
    </source>
</evidence>
<evidence type="ECO:0000256" key="2">
    <source>
        <dbReference type="SAM" id="Phobius"/>
    </source>
</evidence>
<dbReference type="InterPro" id="IPR003869">
    <property type="entry name" value="Polysac_CapD-like"/>
</dbReference>
<dbReference type="Pfam" id="PF13727">
    <property type="entry name" value="CoA_binding_3"/>
    <property type="match status" value="1"/>
</dbReference>
<geneLocation type="plasmid" evidence="4">
    <name>unnamed3</name>
</geneLocation>
<dbReference type="Proteomes" id="UP000464086">
    <property type="component" value="Plasmid unnamed3"/>
</dbReference>
<gene>
    <name evidence="4" type="ORF">GS397_26930</name>
</gene>